<dbReference type="OrthoDB" id="42561at2759"/>
<feature type="domain" description="NADH:ubiquinone oxidoreductase intermediate-associated protein 30" evidence="9">
    <location>
        <begin position="101"/>
        <end position="274"/>
    </location>
</feature>
<dbReference type="InterPro" id="IPR013857">
    <property type="entry name" value="NADH-UbQ_OxRdtase-assoc_prot30"/>
</dbReference>
<dbReference type="AlphaFoldDB" id="A0A3B3RBM0"/>
<dbReference type="RefSeq" id="XP_023691806.1">
    <property type="nucleotide sequence ID" value="XM_023836038.2"/>
</dbReference>
<accession>A0A3B3RBM0</accession>
<keyword evidence="4" id="KW-0496">Mitochondrion</keyword>
<evidence type="ECO:0000256" key="7">
    <source>
        <dbReference type="ARBA" id="ARBA00031882"/>
    </source>
</evidence>
<evidence type="ECO:0000256" key="6">
    <source>
        <dbReference type="ARBA" id="ARBA00029396"/>
    </source>
</evidence>
<keyword evidence="5" id="KW-0143">Chaperone</keyword>
<evidence type="ECO:0000313" key="11">
    <source>
        <dbReference type="Proteomes" id="UP000261540"/>
    </source>
</evidence>
<proteinExistence type="inferred from homology"/>
<dbReference type="GO" id="GO:0051082">
    <property type="term" value="F:unfolded protein binding"/>
    <property type="evidence" value="ECO:0007669"/>
    <property type="project" value="TreeGrafter"/>
</dbReference>
<dbReference type="Proteomes" id="UP000261540">
    <property type="component" value="Unplaced"/>
</dbReference>
<evidence type="ECO:0000256" key="1">
    <source>
        <dbReference type="ARBA" id="ARBA00004173"/>
    </source>
</evidence>
<comment type="subcellular location">
    <subcellularLocation>
        <location evidence="1">Mitochondrion</location>
    </subcellularLocation>
</comment>
<dbReference type="KEGG" id="pki:111856242"/>
<dbReference type="Gene3D" id="2.60.120.430">
    <property type="entry name" value="Galactose-binding lectin"/>
    <property type="match status" value="1"/>
</dbReference>
<dbReference type="CTD" id="51103"/>
<dbReference type="STRING" id="1676925.ENSPKIP00000016072"/>
<dbReference type="GO" id="GO:0005739">
    <property type="term" value="C:mitochondrion"/>
    <property type="evidence" value="ECO:0007669"/>
    <property type="project" value="UniProtKB-SubCell"/>
</dbReference>
<dbReference type="GO" id="GO:0032981">
    <property type="term" value="P:mitochondrial respiratory chain complex I assembly"/>
    <property type="evidence" value="ECO:0007669"/>
    <property type="project" value="TreeGrafter"/>
</dbReference>
<evidence type="ECO:0000259" key="9">
    <source>
        <dbReference type="Pfam" id="PF08547"/>
    </source>
</evidence>
<dbReference type="SUPFAM" id="SSF49785">
    <property type="entry name" value="Galactose-binding domain-like"/>
    <property type="match status" value="1"/>
</dbReference>
<name>A0A3B3RBM0_9TELE</name>
<comment type="similarity">
    <text evidence="2">Belongs to the CIA30 family.</text>
</comment>
<evidence type="ECO:0000256" key="3">
    <source>
        <dbReference type="ARBA" id="ARBA00020004"/>
    </source>
</evidence>
<reference evidence="10" key="1">
    <citation type="submission" date="2025-08" db="UniProtKB">
        <authorList>
            <consortium name="Ensembl"/>
        </authorList>
    </citation>
    <scope>IDENTIFICATION</scope>
</reference>
<evidence type="ECO:0000256" key="5">
    <source>
        <dbReference type="ARBA" id="ARBA00023186"/>
    </source>
</evidence>
<evidence type="ECO:0000313" key="10">
    <source>
        <dbReference type="Ensembl" id="ENSPKIP00000016072.1"/>
    </source>
</evidence>
<dbReference type="InterPro" id="IPR008979">
    <property type="entry name" value="Galactose-bd-like_sf"/>
</dbReference>
<dbReference type="GO" id="GO:0006120">
    <property type="term" value="P:mitochondrial electron transport, NADH to ubiquinone"/>
    <property type="evidence" value="ECO:0007669"/>
    <property type="project" value="TreeGrafter"/>
</dbReference>
<dbReference type="GeneTree" id="ENSGT00390000007200"/>
<keyword evidence="11" id="KW-1185">Reference proteome</keyword>
<organism evidence="10 11">
    <name type="scientific">Paramormyrops kingsleyae</name>
    <dbReference type="NCBI Taxonomy" id="1676925"/>
    <lineage>
        <taxon>Eukaryota</taxon>
        <taxon>Metazoa</taxon>
        <taxon>Chordata</taxon>
        <taxon>Craniata</taxon>
        <taxon>Vertebrata</taxon>
        <taxon>Euteleostomi</taxon>
        <taxon>Actinopterygii</taxon>
        <taxon>Neopterygii</taxon>
        <taxon>Teleostei</taxon>
        <taxon>Osteoglossocephala</taxon>
        <taxon>Osteoglossomorpha</taxon>
        <taxon>Osteoglossiformes</taxon>
        <taxon>Mormyridae</taxon>
        <taxon>Paramormyrops</taxon>
    </lineage>
</organism>
<dbReference type="PANTHER" id="PTHR13194">
    <property type="entry name" value="COMPLEX I INTERMEDIATE-ASSOCIATED PROTEIN 30"/>
    <property type="match status" value="1"/>
</dbReference>
<comment type="function">
    <text evidence="6">As part of the MCIA complex, involved in the assembly of the mitochondrial complex I.</text>
</comment>
<dbReference type="PANTHER" id="PTHR13194:SF18">
    <property type="entry name" value="COMPLEX I INTERMEDIATE-ASSOCIATED PROTEIN 30, MITOCHONDRIAL"/>
    <property type="match status" value="1"/>
</dbReference>
<dbReference type="InterPro" id="IPR039131">
    <property type="entry name" value="NDUFAF1"/>
</dbReference>
<evidence type="ECO:0000256" key="4">
    <source>
        <dbReference type="ARBA" id="ARBA00023128"/>
    </source>
</evidence>
<comment type="subunit">
    <text evidence="8">Part of the mitochondrial complex I assembly/MCIA complex that comprises at least the core subunits TMEM126B, NDUFAF1, ECSIT and ACAD9 and complement subunits such as COA1 and TMEM186. Interacts with ECSIT. Interacts with ACAD9. At early stages of complex I assembly, it is found in intermediate subcomplexes that contain different subunits including NDUFB6, NDUFA6, NDUFA9, NDUFS3, NDUFS7, ND1, ND2 and ND3. Interacts with TMEM70 and TMEM242.</text>
</comment>
<protein>
    <recommendedName>
        <fullName evidence="3">Complex I intermediate-associated protein 30, mitochondrial</fullName>
    </recommendedName>
    <alternativeName>
        <fullName evidence="7">NADH dehydrogenase [ubiquinone] 1 alpha subcomplex assembly factor 1</fullName>
    </alternativeName>
</protein>
<reference evidence="10" key="2">
    <citation type="submission" date="2025-09" db="UniProtKB">
        <authorList>
            <consortium name="Ensembl"/>
        </authorList>
    </citation>
    <scope>IDENTIFICATION</scope>
</reference>
<dbReference type="GeneID" id="111856242"/>
<dbReference type="Pfam" id="PF08547">
    <property type="entry name" value="CIA30"/>
    <property type="match status" value="1"/>
</dbReference>
<evidence type="ECO:0000256" key="8">
    <source>
        <dbReference type="ARBA" id="ARBA00047124"/>
    </source>
</evidence>
<dbReference type="Ensembl" id="ENSPKIT00000040553.1">
    <property type="protein sequence ID" value="ENSPKIP00000016072.1"/>
    <property type="gene ID" value="ENSPKIG00000002562.1"/>
</dbReference>
<evidence type="ECO:0000256" key="2">
    <source>
        <dbReference type="ARBA" id="ARBA00007884"/>
    </source>
</evidence>
<sequence>MASILARTLKNYNGKCFLAHSLLSCPVICGSRTSFYGEYRRAGQPRDNSPPWKKIRFSFAKGVEGVQKHFGLLKEEILGRWVGPQGRPLKEHMLEQTRVQWDFRGPDSLKQWIVSSDQEIGGRSEVYLELSKNISTCLVHGTLCSTPPRDGETRYSGYCTLCSRRLLSSFDRKKHIDWTSFNTLHLRIRGDGRPWMINIATETYFSHQKNDMYNYFLYTRGGPYWQDVKIPFSKFFLSSRGRIQDNQHPIWLDKVNTIAFTLADKADGPFQLEIDFIGVCNDRAHTEDFAYELYKRNPEV</sequence>